<dbReference type="Proteomes" id="UP000553632">
    <property type="component" value="Unassembled WGS sequence"/>
</dbReference>
<dbReference type="AlphaFoldDB" id="A0A7J6TU36"/>
<accession>A0A7J6TU36</accession>
<dbReference type="OMA" id="HRWGADA"/>
<reference evidence="2 3" key="1">
    <citation type="submission" date="2020-04" db="EMBL/GenBank/DDBJ databases">
        <title>Perkinsus olseni comparative genomics.</title>
        <authorList>
            <person name="Bogema D.R."/>
        </authorList>
    </citation>
    <scope>NUCLEOTIDE SEQUENCE [LARGE SCALE GENOMIC DNA]</scope>
    <source>
        <strain evidence="2 3">ATCC PRA-207</strain>
    </source>
</reference>
<proteinExistence type="predicted"/>
<evidence type="ECO:0000313" key="3">
    <source>
        <dbReference type="Proteomes" id="UP000553632"/>
    </source>
</evidence>
<feature type="compositionally biased region" description="Pro residues" evidence="1">
    <location>
        <begin position="125"/>
        <end position="134"/>
    </location>
</feature>
<gene>
    <name evidence="2" type="ORF">FOZ63_022020</name>
</gene>
<feature type="compositionally biased region" description="Polar residues" evidence="1">
    <location>
        <begin position="98"/>
        <end position="120"/>
    </location>
</feature>
<feature type="compositionally biased region" description="Polar residues" evidence="1">
    <location>
        <begin position="1"/>
        <end position="15"/>
    </location>
</feature>
<keyword evidence="3" id="KW-1185">Reference proteome</keyword>
<feature type="region of interest" description="Disordered" evidence="1">
    <location>
        <begin position="1"/>
        <end position="163"/>
    </location>
</feature>
<name>A0A7J6TU36_PEROL</name>
<dbReference type="EMBL" id="JABANO010008218">
    <property type="protein sequence ID" value="KAF4748899.1"/>
    <property type="molecule type" value="Genomic_DNA"/>
</dbReference>
<comment type="caution">
    <text evidence="2">The sequence shown here is derived from an EMBL/GenBank/DDBJ whole genome shotgun (WGS) entry which is preliminary data.</text>
</comment>
<evidence type="ECO:0000256" key="1">
    <source>
        <dbReference type="SAM" id="MobiDB-lite"/>
    </source>
</evidence>
<feature type="non-terminal residue" evidence="2">
    <location>
        <position position="1"/>
    </location>
</feature>
<feature type="compositionally biased region" description="Polar residues" evidence="1">
    <location>
        <begin position="28"/>
        <end position="42"/>
    </location>
</feature>
<sequence>MSASESAVEHPTTSPGGVAVAAPLEAQGDTNTHVPVSESSVSLGAHAAELGGAIGGEKRSREEDLVGAETSNEEPPTKKAASEGEEQPPKTGGAEVTRNATEMQSSAAETTPQINGSTQAAPIGPSTPPVPFGPAAPDGQLDQHRWGADAGPFRHTLKVPQHC</sequence>
<evidence type="ECO:0000313" key="2">
    <source>
        <dbReference type="EMBL" id="KAF4748899.1"/>
    </source>
</evidence>
<organism evidence="2 3">
    <name type="scientific">Perkinsus olseni</name>
    <name type="common">Perkinsus atlanticus</name>
    <dbReference type="NCBI Taxonomy" id="32597"/>
    <lineage>
        <taxon>Eukaryota</taxon>
        <taxon>Sar</taxon>
        <taxon>Alveolata</taxon>
        <taxon>Perkinsozoa</taxon>
        <taxon>Perkinsea</taxon>
        <taxon>Perkinsida</taxon>
        <taxon>Perkinsidae</taxon>
        <taxon>Perkinsus</taxon>
    </lineage>
</organism>
<protein>
    <submittedName>
        <fullName evidence="2">Uncharacterized protein</fullName>
    </submittedName>
</protein>